<sequence length="99" mass="10931">MKHGKTASLQSRLFSQAQSSLTATAQTQFGHQLHQVNRDHDGDMLRLQPAHHVAPGGTGLAGWQRLGRSRARTGRGIHRTATTWWTKGLSCSNQWGYPS</sequence>
<evidence type="ECO:0000313" key="1">
    <source>
        <dbReference type="EMBL" id="CAG6463950.1"/>
    </source>
</evidence>
<name>A0A8D8FAU2_CULPI</name>
<reference evidence="1" key="1">
    <citation type="submission" date="2021-05" db="EMBL/GenBank/DDBJ databases">
        <authorList>
            <person name="Alioto T."/>
            <person name="Alioto T."/>
            <person name="Gomez Garrido J."/>
        </authorList>
    </citation>
    <scope>NUCLEOTIDE SEQUENCE</scope>
</reference>
<dbReference type="AlphaFoldDB" id="A0A8D8FAU2"/>
<organism evidence="1">
    <name type="scientific">Culex pipiens</name>
    <name type="common">House mosquito</name>
    <dbReference type="NCBI Taxonomy" id="7175"/>
    <lineage>
        <taxon>Eukaryota</taxon>
        <taxon>Metazoa</taxon>
        <taxon>Ecdysozoa</taxon>
        <taxon>Arthropoda</taxon>
        <taxon>Hexapoda</taxon>
        <taxon>Insecta</taxon>
        <taxon>Pterygota</taxon>
        <taxon>Neoptera</taxon>
        <taxon>Endopterygota</taxon>
        <taxon>Diptera</taxon>
        <taxon>Nematocera</taxon>
        <taxon>Culicoidea</taxon>
        <taxon>Culicidae</taxon>
        <taxon>Culicinae</taxon>
        <taxon>Culicini</taxon>
        <taxon>Culex</taxon>
        <taxon>Culex</taxon>
    </lineage>
</organism>
<accession>A0A8D8FAU2</accession>
<protein>
    <submittedName>
        <fullName evidence="1">(northern house mosquito) hypothetical protein</fullName>
    </submittedName>
</protein>
<dbReference type="EMBL" id="HBUE01049913">
    <property type="protein sequence ID" value="CAG6463950.1"/>
    <property type="molecule type" value="Transcribed_RNA"/>
</dbReference>
<proteinExistence type="predicted"/>